<feature type="signal peptide" evidence="6">
    <location>
        <begin position="1"/>
        <end position="22"/>
    </location>
</feature>
<keyword evidence="1" id="KW-1003">Cell membrane</keyword>
<keyword evidence="5" id="KW-0449">Lipoprotein</keyword>
<dbReference type="STRING" id="154621.RV11_GL000208"/>
<evidence type="ECO:0000256" key="5">
    <source>
        <dbReference type="ARBA" id="ARBA00023288"/>
    </source>
</evidence>
<dbReference type="Gene3D" id="3.40.190.10">
    <property type="entry name" value="Periplasmic binding protein-like II"/>
    <property type="match status" value="1"/>
</dbReference>
<evidence type="ECO:0000256" key="3">
    <source>
        <dbReference type="ARBA" id="ARBA00023136"/>
    </source>
</evidence>
<protein>
    <recommendedName>
        <fullName evidence="9">Extracellular solute-binding protein</fullName>
    </recommendedName>
</protein>
<evidence type="ECO:0000256" key="6">
    <source>
        <dbReference type="SAM" id="SignalP"/>
    </source>
</evidence>
<accession>R3WU71</accession>
<comment type="caution">
    <text evidence="7">The sequence shown here is derived from an EMBL/GenBank/DDBJ whole genome shotgun (WGS) entry which is preliminary data.</text>
</comment>
<dbReference type="eggNOG" id="COG2182">
    <property type="taxonomic scope" value="Bacteria"/>
</dbReference>
<evidence type="ECO:0000256" key="1">
    <source>
        <dbReference type="ARBA" id="ARBA00022475"/>
    </source>
</evidence>
<feature type="chain" id="PRO_5039527620" description="Extracellular solute-binding protein" evidence="6">
    <location>
        <begin position="23"/>
        <end position="416"/>
    </location>
</feature>
<evidence type="ECO:0000256" key="4">
    <source>
        <dbReference type="ARBA" id="ARBA00023139"/>
    </source>
</evidence>
<reference evidence="7 8" key="1">
    <citation type="submission" date="2013-02" db="EMBL/GenBank/DDBJ databases">
        <title>The Genome Sequence of Enterococcus phoeniculicola BAA-412.</title>
        <authorList>
            <consortium name="The Broad Institute Genome Sequencing Platform"/>
            <consortium name="The Broad Institute Genome Sequencing Center for Infectious Disease"/>
            <person name="Earl A.M."/>
            <person name="Gilmore M.S."/>
            <person name="Lebreton F."/>
            <person name="Walker B."/>
            <person name="Young S.K."/>
            <person name="Zeng Q."/>
            <person name="Gargeya S."/>
            <person name="Fitzgerald M."/>
            <person name="Haas B."/>
            <person name="Abouelleil A."/>
            <person name="Alvarado L."/>
            <person name="Arachchi H.M."/>
            <person name="Berlin A.M."/>
            <person name="Chapman S.B."/>
            <person name="Dewar J."/>
            <person name="Goldberg J."/>
            <person name="Griggs A."/>
            <person name="Gujja S."/>
            <person name="Hansen M."/>
            <person name="Howarth C."/>
            <person name="Imamovic A."/>
            <person name="Larimer J."/>
            <person name="McCowan C."/>
            <person name="Murphy C."/>
            <person name="Neiman D."/>
            <person name="Pearson M."/>
            <person name="Priest M."/>
            <person name="Roberts A."/>
            <person name="Saif S."/>
            <person name="Shea T."/>
            <person name="Sisk P."/>
            <person name="Sykes S."/>
            <person name="Wortman J."/>
            <person name="Nusbaum C."/>
            <person name="Birren B."/>
        </authorList>
    </citation>
    <scope>NUCLEOTIDE SEQUENCE [LARGE SCALE GENOMIC DNA]</scope>
    <source>
        <strain evidence="7 8">ATCC BAA-412</strain>
    </source>
</reference>
<dbReference type="AlphaFoldDB" id="R3WU71"/>
<evidence type="ECO:0000256" key="2">
    <source>
        <dbReference type="ARBA" id="ARBA00022729"/>
    </source>
</evidence>
<dbReference type="Proteomes" id="UP000013785">
    <property type="component" value="Unassembled WGS sequence"/>
</dbReference>
<organism evidence="7 8">
    <name type="scientific">Enterococcus phoeniculicola ATCC BAA-412</name>
    <dbReference type="NCBI Taxonomy" id="1158610"/>
    <lineage>
        <taxon>Bacteria</taxon>
        <taxon>Bacillati</taxon>
        <taxon>Bacillota</taxon>
        <taxon>Bacilli</taxon>
        <taxon>Lactobacillales</taxon>
        <taxon>Enterococcaceae</taxon>
        <taxon>Enterococcus</taxon>
    </lineage>
</organism>
<keyword evidence="8" id="KW-1185">Reference proteome</keyword>
<dbReference type="Pfam" id="PF01547">
    <property type="entry name" value="SBP_bac_1"/>
    <property type="match status" value="1"/>
</dbReference>
<evidence type="ECO:0000313" key="8">
    <source>
        <dbReference type="Proteomes" id="UP000013785"/>
    </source>
</evidence>
<keyword evidence="3" id="KW-0472">Membrane</keyword>
<dbReference type="PROSITE" id="PS51257">
    <property type="entry name" value="PROKAR_LIPOPROTEIN"/>
    <property type="match status" value="1"/>
</dbReference>
<name>R3WU71_9ENTE</name>
<sequence length="416" mass="46987">MKKIIIVLVTTCLLLGMSACGKKDETKNNGKIKITYWASMGGADSEAMQKMVYGFNTSQDKYVLDAQFITSDYYKKVDLTVANNMKGMPDVMIMHSDKLPTYAKRGILAPLSTIGNSSLLVEDSYSSTAWGAGEFEGVHYSVPLDIHGPVMYYNKTLFKKAGLDPNKPPTNKEEFIDIAKKISDGESHGFVMSIDFINEFLVETMVEQNGSSFFDKKNYPNFDTPVMKDILQFEHDLIYKENVTPKDDFDTVGNFLRGNVGMIFDGPWTAPTFKDVEFEWGMAEVPQFYNKKEAVTCKSHQFAIPSTLKDNDKKEGVKKFLEYMNQNSMDWSNSGQAPASKTVYQSLEFQKKPQVAMANEFKRAVFTPQVDSIGLYSQMLYSQISDILYDRQSIEEGLKQAQKDAVGMYEAEHITE</sequence>
<evidence type="ECO:0008006" key="9">
    <source>
        <dbReference type="Google" id="ProtNLM"/>
    </source>
</evidence>
<dbReference type="PANTHER" id="PTHR43649:SF33">
    <property type="entry name" value="POLYGALACTURONAN_RHAMNOGALACTURONAN-BINDING PROTEIN YTCQ"/>
    <property type="match status" value="1"/>
</dbReference>
<gene>
    <name evidence="7" type="ORF">UC3_01250</name>
</gene>
<dbReference type="CDD" id="cd14748">
    <property type="entry name" value="PBP2_UgpB"/>
    <property type="match status" value="1"/>
</dbReference>
<dbReference type="HOGENOM" id="CLU_031285_10_0_9"/>
<dbReference type="InterPro" id="IPR050490">
    <property type="entry name" value="Bact_solute-bd_prot1"/>
</dbReference>
<dbReference type="PATRIC" id="fig|1158610.3.peg.1227"/>
<dbReference type="PANTHER" id="PTHR43649">
    <property type="entry name" value="ARABINOSE-BINDING PROTEIN-RELATED"/>
    <property type="match status" value="1"/>
</dbReference>
<evidence type="ECO:0000313" key="7">
    <source>
        <dbReference type="EMBL" id="EOL45360.1"/>
    </source>
</evidence>
<dbReference type="SUPFAM" id="SSF53850">
    <property type="entry name" value="Periplasmic binding protein-like II"/>
    <property type="match status" value="1"/>
</dbReference>
<dbReference type="InterPro" id="IPR006059">
    <property type="entry name" value="SBP"/>
</dbReference>
<keyword evidence="2 6" id="KW-0732">Signal</keyword>
<dbReference type="OrthoDB" id="9768630at2"/>
<keyword evidence="4" id="KW-0564">Palmitate</keyword>
<proteinExistence type="predicted"/>
<dbReference type="EMBL" id="AJAT01000012">
    <property type="protein sequence ID" value="EOL45360.1"/>
    <property type="molecule type" value="Genomic_DNA"/>
</dbReference>
<dbReference type="RefSeq" id="WP_010767918.1">
    <property type="nucleotide sequence ID" value="NZ_ASWE01000003.1"/>
</dbReference>